<organism evidence="3 4">
    <name type="scientific">Rhypophila decipiens</name>
    <dbReference type="NCBI Taxonomy" id="261697"/>
    <lineage>
        <taxon>Eukaryota</taxon>
        <taxon>Fungi</taxon>
        <taxon>Dikarya</taxon>
        <taxon>Ascomycota</taxon>
        <taxon>Pezizomycotina</taxon>
        <taxon>Sordariomycetes</taxon>
        <taxon>Sordariomycetidae</taxon>
        <taxon>Sordariales</taxon>
        <taxon>Naviculisporaceae</taxon>
        <taxon>Rhypophila</taxon>
    </lineage>
</organism>
<feature type="signal peptide" evidence="2">
    <location>
        <begin position="1"/>
        <end position="24"/>
    </location>
</feature>
<name>A0AAN7BA08_9PEZI</name>
<protein>
    <submittedName>
        <fullName evidence="3">Uncharacterized protein</fullName>
    </submittedName>
</protein>
<feature type="region of interest" description="Disordered" evidence="1">
    <location>
        <begin position="36"/>
        <end position="62"/>
    </location>
</feature>
<dbReference type="EMBL" id="MU858070">
    <property type="protein sequence ID" value="KAK4216308.1"/>
    <property type="molecule type" value="Genomic_DNA"/>
</dbReference>
<comment type="caution">
    <text evidence="3">The sequence shown here is derived from an EMBL/GenBank/DDBJ whole genome shotgun (WGS) entry which is preliminary data.</text>
</comment>
<evidence type="ECO:0000256" key="2">
    <source>
        <dbReference type="SAM" id="SignalP"/>
    </source>
</evidence>
<gene>
    <name evidence="3" type="ORF">QBC37DRAFT_371208</name>
</gene>
<reference evidence="3" key="2">
    <citation type="submission" date="2023-05" db="EMBL/GenBank/DDBJ databases">
        <authorList>
            <consortium name="Lawrence Berkeley National Laboratory"/>
            <person name="Steindorff A."/>
            <person name="Hensen N."/>
            <person name="Bonometti L."/>
            <person name="Westerberg I."/>
            <person name="Brannstrom I.O."/>
            <person name="Guillou S."/>
            <person name="Cros-Aarteil S."/>
            <person name="Calhoun S."/>
            <person name="Haridas S."/>
            <person name="Kuo A."/>
            <person name="Mondo S."/>
            <person name="Pangilinan J."/>
            <person name="Riley R."/>
            <person name="Labutti K."/>
            <person name="Andreopoulos B."/>
            <person name="Lipzen A."/>
            <person name="Chen C."/>
            <person name="Yanf M."/>
            <person name="Daum C."/>
            <person name="Ng V."/>
            <person name="Clum A."/>
            <person name="Ohm R."/>
            <person name="Martin F."/>
            <person name="Silar P."/>
            <person name="Natvig D."/>
            <person name="Lalanne C."/>
            <person name="Gautier V."/>
            <person name="Ament-Velasquez S.L."/>
            <person name="Kruys A."/>
            <person name="Hutchinson M.I."/>
            <person name="Powell A.J."/>
            <person name="Barry K."/>
            <person name="Miller A.N."/>
            <person name="Grigoriev I.V."/>
            <person name="Debuchy R."/>
            <person name="Gladieux P."/>
            <person name="Thoren M.H."/>
            <person name="Johannesson H."/>
        </authorList>
    </citation>
    <scope>NUCLEOTIDE SEQUENCE</scope>
    <source>
        <strain evidence="3">PSN293</strain>
    </source>
</reference>
<accession>A0AAN7BA08</accession>
<dbReference type="AlphaFoldDB" id="A0AAN7BA08"/>
<keyword evidence="2" id="KW-0732">Signal</keyword>
<proteinExistence type="predicted"/>
<evidence type="ECO:0000313" key="3">
    <source>
        <dbReference type="EMBL" id="KAK4216308.1"/>
    </source>
</evidence>
<reference evidence="3" key="1">
    <citation type="journal article" date="2023" name="Mol. Phylogenet. Evol.">
        <title>Genome-scale phylogeny and comparative genomics of the fungal order Sordariales.</title>
        <authorList>
            <person name="Hensen N."/>
            <person name="Bonometti L."/>
            <person name="Westerberg I."/>
            <person name="Brannstrom I.O."/>
            <person name="Guillou S."/>
            <person name="Cros-Aarteil S."/>
            <person name="Calhoun S."/>
            <person name="Haridas S."/>
            <person name="Kuo A."/>
            <person name="Mondo S."/>
            <person name="Pangilinan J."/>
            <person name="Riley R."/>
            <person name="LaButti K."/>
            <person name="Andreopoulos B."/>
            <person name="Lipzen A."/>
            <person name="Chen C."/>
            <person name="Yan M."/>
            <person name="Daum C."/>
            <person name="Ng V."/>
            <person name="Clum A."/>
            <person name="Steindorff A."/>
            <person name="Ohm R.A."/>
            <person name="Martin F."/>
            <person name="Silar P."/>
            <person name="Natvig D.O."/>
            <person name="Lalanne C."/>
            <person name="Gautier V."/>
            <person name="Ament-Velasquez S.L."/>
            <person name="Kruys A."/>
            <person name="Hutchinson M.I."/>
            <person name="Powell A.J."/>
            <person name="Barry K."/>
            <person name="Miller A.N."/>
            <person name="Grigoriev I.V."/>
            <person name="Debuchy R."/>
            <person name="Gladieux P."/>
            <person name="Hiltunen Thoren M."/>
            <person name="Johannesson H."/>
        </authorList>
    </citation>
    <scope>NUCLEOTIDE SEQUENCE</scope>
    <source>
        <strain evidence="3">PSN293</strain>
    </source>
</reference>
<evidence type="ECO:0000313" key="4">
    <source>
        <dbReference type="Proteomes" id="UP001301769"/>
    </source>
</evidence>
<feature type="compositionally biased region" description="Polar residues" evidence="1">
    <location>
        <begin position="40"/>
        <end position="55"/>
    </location>
</feature>
<evidence type="ECO:0000256" key="1">
    <source>
        <dbReference type="SAM" id="MobiDB-lite"/>
    </source>
</evidence>
<keyword evidence="4" id="KW-1185">Reference proteome</keyword>
<feature type="chain" id="PRO_5042860500" evidence="2">
    <location>
        <begin position="25"/>
        <end position="325"/>
    </location>
</feature>
<sequence length="325" mass="36975">MKPLFHYVRVALLLIGALLLFGHAFSSYSHRDSAPLSRRSFPSQPHNSTLLTQRDTPWGPPRREGDKYLCAMLKSSPPPRRNNEPVPTDYRSIDIQYNRVEHHPFDMTFLLNPISSDLEALSPGLGFADGGWRGVTYDTHVEEDQDLDNDNFQAWFNIMYNVQKGAIMAININNKYFKNNDIPRTKYEIQELSDMMFLTWSKYVDQAGADRKNINHIIHHQVHNADTMSFLAEALGVSGPQDPGALQGMTFFPHQDEYKVLLASPNGSAVAYFLFDHKGQLGHKTVSQVTVFSRDNLSEVSPGKEWFIVWHVKDVTLPFPGRAKL</sequence>
<dbReference type="Proteomes" id="UP001301769">
    <property type="component" value="Unassembled WGS sequence"/>
</dbReference>